<protein>
    <submittedName>
        <fullName evidence="4">Putative 28s ribosomal protein s10 mitochondrial</fullName>
    </submittedName>
</protein>
<proteinExistence type="predicted"/>
<dbReference type="InterPro" id="IPR027487">
    <property type="entry name" value="Ribosomal_mL48"/>
</dbReference>
<organism evidence="4">
    <name type="scientific">Xenopsylla cheopis</name>
    <name type="common">Oriental rat flea</name>
    <name type="synonym">Pulex cheopis</name>
    <dbReference type="NCBI Taxonomy" id="163159"/>
    <lineage>
        <taxon>Eukaryota</taxon>
        <taxon>Metazoa</taxon>
        <taxon>Ecdysozoa</taxon>
        <taxon>Arthropoda</taxon>
        <taxon>Hexapoda</taxon>
        <taxon>Insecta</taxon>
        <taxon>Pterygota</taxon>
        <taxon>Neoptera</taxon>
        <taxon>Endopterygota</taxon>
        <taxon>Siphonaptera</taxon>
        <taxon>Pulicidae</taxon>
        <taxon>Xenopsyllinae</taxon>
        <taxon>Xenopsylla</taxon>
    </lineage>
</organism>
<name>A0A6M2DMR1_XENCH</name>
<dbReference type="PANTHER" id="PTHR13473">
    <property type="entry name" value="MITOCHONDRIAL RIBOSOMAL PROTEIN L48"/>
    <property type="match status" value="1"/>
</dbReference>
<evidence type="ECO:0000313" key="4">
    <source>
        <dbReference type="EMBL" id="NOV46338.1"/>
    </source>
</evidence>
<dbReference type="EMBL" id="GIIL01002612">
    <property type="protein sequence ID" value="NOV46338.1"/>
    <property type="molecule type" value="Transcribed_RNA"/>
</dbReference>
<dbReference type="AlphaFoldDB" id="A0A6M2DMR1"/>
<dbReference type="InterPro" id="IPR036838">
    <property type="entry name" value="Ribosomal_uS10_dom_sf"/>
</dbReference>
<dbReference type="SMART" id="SM01403">
    <property type="entry name" value="Ribosomal_S10"/>
    <property type="match status" value="1"/>
</dbReference>
<feature type="domain" description="Small ribosomal subunit protein uS10" evidence="3">
    <location>
        <begin position="55"/>
        <end position="150"/>
    </location>
</feature>
<dbReference type="SUPFAM" id="SSF54999">
    <property type="entry name" value="Ribosomal protein S10"/>
    <property type="match status" value="1"/>
</dbReference>
<evidence type="ECO:0000259" key="3">
    <source>
        <dbReference type="SMART" id="SM01403"/>
    </source>
</evidence>
<reference evidence="4" key="1">
    <citation type="submission" date="2020-03" db="EMBL/GenBank/DDBJ databases">
        <title>Transcriptomic Profiling of the Digestive Tract of the Rat Flea, Xenopsylla cheopis, Following Blood Feeding and Infection with Yersinia pestis.</title>
        <authorList>
            <person name="Bland D.M."/>
            <person name="Martens C.A."/>
            <person name="Virtaneva K."/>
            <person name="Kanakabandi K."/>
            <person name="Long D."/>
            <person name="Rosenke R."/>
            <person name="Saturday G.A."/>
            <person name="Hoyt F.H."/>
            <person name="Bruno D.P."/>
            <person name="Ribeiro J.M.C."/>
            <person name="Hinnebusch J."/>
        </authorList>
    </citation>
    <scope>NUCLEOTIDE SEQUENCE</scope>
</reference>
<keyword evidence="1 4" id="KW-0689">Ribosomal protein</keyword>
<dbReference type="GO" id="GO:0005761">
    <property type="term" value="C:mitochondrial ribosome"/>
    <property type="evidence" value="ECO:0007669"/>
    <property type="project" value="InterPro"/>
</dbReference>
<accession>A0A6M2DMR1</accession>
<dbReference type="Gene3D" id="3.30.70.600">
    <property type="entry name" value="Ribosomal protein S10 domain"/>
    <property type="match status" value="1"/>
</dbReference>
<dbReference type="GO" id="GO:1990904">
    <property type="term" value="C:ribonucleoprotein complex"/>
    <property type="evidence" value="ECO:0007669"/>
    <property type="project" value="UniProtKB-KW"/>
</dbReference>
<evidence type="ECO:0000256" key="2">
    <source>
        <dbReference type="ARBA" id="ARBA00023274"/>
    </source>
</evidence>
<keyword evidence="2" id="KW-0687">Ribonucleoprotein</keyword>
<dbReference type="InterPro" id="IPR027486">
    <property type="entry name" value="Ribosomal_uS10_dom"/>
</dbReference>
<sequence length="182" mass="21314">MQNLLKRQILTSIQAFKQVNKISIPQQRNYSFASYYDPDYLDAYKPDVPEFDTINIQLKGYDYVILENYQKHVHRIAKALELDVNDGWATPGQYFKIQKLKPKTSAVETEYKLCIYERNLQICDLPSTKDPVLLRILQATLPQGVTVNVHEHLDEHEEIRYVPDKELIELKTQLETMATKKD</sequence>
<dbReference type="Pfam" id="PF00338">
    <property type="entry name" value="Ribosomal_S10"/>
    <property type="match status" value="1"/>
</dbReference>
<evidence type="ECO:0000256" key="1">
    <source>
        <dbReference type="ARBA" id="ARBA00022980"/>
    </source>
</evidence>
<dbReference type="PANTHER" id="PTHR13473:SF0">
    <property type="entry name" value="LARGE RIBOSOMAL SUBUNIT PROTEIN ML48"/>
    <property type="match status" value="1"/>
</dbReference>